<feature type="region of interest" description="Disordered" evidence="1">
    <location>
        <begin position="162"/>
        <end position="189"/>
    </location>
</feature>
<organism evidence="2 3">
    <name type="scientific">Streptomyces lomondensis</name>
    <dbReference type="NCBI Taxonomy" id="68229"/>
    <lineage>
        <taxon>Bacteria</taxon>
        <taxon>Bacillati</taxon>
        <taxon>Actinomycetota</taxon>
        <taxon>Actinomycetes</taxon>
        <taxon>Kitasatosporales</taxon>
        <taxon>Streptomycetaceae</taxon>
        <taxon>Streptomyces</taxon>
    </lineage>
</organism>
<dbReference type="EMBL" id="BMWC01000004">
    <property type="protein sequence ID" value="GGX00761.1"/>
    <property type="molecule type" value="Genomic_DNA"/>
</dbReference>
<dbReference type="Proteomes" id="UP000617743">
    <property type="component" value="Unassembled WGS sequence"/>
</dbReference>
<gene>
    <name evidence="2" type="ORF">GCM10010383_33490</name>
</gene>
<sequence length="189" mass="19657">MPGRWVNPGAHGYSPGMIRRALWQGLLAGTAGGVVMTLGEKIEQAVTGRPGSHVPARVLQRLTGLPERPGTQPLPANWAMHYGQAALLGVLRSVMAQAGLRGPVASAQFTVVRLTNDQILENATGVGAPPATWPRGELVVDVLHKAVYAFVTGAVADALAARHGPGPGQRHAALRPGRHPDVGPLPRGG</sequence>
<protein>
    <submittedName>
        <fullName evidence="2">Uncharacterized protein</fullName>
    </submittedName>
</protein>
<name>A0ABQ2X5Z2_9ACTN</name>
<reference evidence="3" key="1">
    <citation type="journal article" date="2019" name="Int. J. Syst. Evol. Microbiol.">
        <title>The Global Catalogue of Microorganisms (GCM) 10K type strain sequencing project: providing services to taxonomists for standard genome sequencing and annotation.</title>
        <authorList>
            <consortium name="The Broad Institute Genomics Platform"/>
            <consortium name="The Broad Institute Genome Sequencing Center for Infectious Disease"/>
            <person name="Wu L."/>
            <person name="Ma J."/>
        </authorList>
    </citation>
    <scope>NUCLEOTIDE SEQUENCE [LARGE SCALE GENOMIC DNA]</scope>
    <source>
        <strain evidence="3">JCM 4866</strain>
    </source>
</reference>
<evidence type="ECO:0000313" key="3">
    <source>
        <dbReference type="Proteomes" id="UP000617743"/>
    </source>
</evidence>
<keyword evidence="3" id="KW-1185">Reference proteome</keyword>
<proteinExistence type="predicted"/>
<evidence type="ECO:0000313" key="2">
    <source>
        <dbReference type="EMBL" id="GGX00761.1"/>
    </source>
</evidence>
<comment type="caution">
    <text evidence="2">The sequence shown here is derived from an EMBL/GenBank/DDBJ whole genome shotgun (WGS) entry which is preliminary data.</text>
</comment>
<evidence type="ECO:0000256" key="1">
    <source>
        <dbReference type="SAM" id="MobiDB-lite"/>
    </source>
</evidence>
<accession>A0ABQ2X5Z2</accession>